<dbReference type="SMART" id="SM00829">
    <property type="entry name" value="PKS_ER"/>
    <property type="match status" value="1"/>
</dbReference>
<dbReference type="InterPro" id="IPR045010">
    <property type="entry name" value="MDR_fam"/>
</dbReference>
<dbReference type="CDD" id="cd05288">
    <property type="entry name" value="PGDH"/>
    <property type="match status" value="1"/>
</dbReference>
<evidence type="ECO:0000256" key="1">
    <source>
        <dbReference type="ARBA" id="ARBA00023002"/>
    </source>
</evidence>
<dbReference type="EMBL" id="CCYA01000248">
    <property type="protein sequence ID" value="CEH14723.1"/>
    <property type="molecule type" value="Genomic_DNA"/>
</dbReference>
<evidence type="ECO:0000259" key="2">
    <source>
        <dbReference type="SMART" id="SM00829"/>
    </source>
</evidence>
<evidence type="ECO:0000313" key="4">
    <source>
        <dbReference type="Proteomes" id="UP000054845"/>
    </source>
</evidence>
<dbReference type="SUPFAM" id="SSF53474">
    <property type="entry name" value="alpha/beta-Hydrolases"/>
    <property type="match status" value="1"/>
</dbReference>
<dbReference type="GO" id="GO:0008270">
    <property type="term" value="F:zinc ion binding"/>
    <property type="evidence" value="ECO:0007669"/>
    <property type="project" value="InterPro"/>
</dbReference>
<dbReference type="PANTHER" id="PTHR43205:SF42">
    <property type="entry name" value="ALCOHOL DEHYDROGENASE, ZINC-CONTAINING (AFU_ORTHOLOGUE AFUA_7G04530)"/>
    <property type="match status" value="1"/>
</dbReference>
<dbReference type="Gene3D" id="3.40.50.720">
    <property type="entry name" value="NAD(P)-binding Rossmann-like Domain"/>
    <property type="match status" value="1"/>
</dbReference>
<dbReference type="AlphaFoldDB" id="A0A0P1BF13"/>
<dbReference type="InterPro" id="IPR000073">
    <property type="entry name" value="AB_hydrolase_1"/>
</dbReference>
<dbReference type="Pfam" id="PF12697">
    <property type="entry name" value="Abhydrolase_6"/>
    <property type="match status" value="1"/>
</dbReference>
<feature type="domain" description="Enoyl reductase (ER)" evidence="2">
    <location>
        <begin position="32"/>
        <end position="359"/>
    </location>
</feature>
<reference evidence="3 4" key="1">
    <citation type="submission" date="2014-09" db="EMBL/GenBank/DDBJ databases">
        <authorList>
            <person name="Magalhaes I.L.F."/>
            <person name="Oliveira U."/>
            <person name="Santos F.R."/>
            <person name="Vidigal T.H.D.A."/>
            <person name="Brescovit A.D."/>
            <person name="Santos A.J."/>
        </authorList>
    </citation>
    <scope>NUCLEOTIDE SEQUENCE [LARGE SCALE GENOMIC DNA]</scope>
</reference>
<dbReference type="InterPro" id="IPR013149">
    <property type="entry name" value="ADH-like_C"/>
</dbReference>
<dbReference type="InterPro" id="IPR002364">
    <property type="entry name" value="Quin_OxRdtase/zeta-crystal_CS"/>
</dbReference>
<proteinExistence type="predicted"/>
<protein>
    <submittedName>
        <fullName evidence="3">Predicted NAD-dependent oxidoreductase</fullName>
    </submittedName>
</protein>
<dbReference type="InterPro" id="IPR011032">
    <property type="entry name" value="GroES-like_sf"/>
</dbReference>
<dbReference type="SUPFAM" id="SSF50129">
    <property type="entry name" value="GroES-like"/>
    <property type="match status" value="1"/>
</dbReference>
<dbReference type="Pfam" id="PF16884">
    <property type="entry name" value="ADH_N_2"/>
    <property type="match status" value="1"/>
</dbReference>
<dbReference type="PANTHER" id="PTHR43205">
    <property type="entry name" value="PROSTAGLANDIN REDUCTASE"/>
    <property type="match status" value="1"/>
</dbReference>
<dbReference type="Gene3D" id="3.90.180.10">
    <property type="entry name" value="Medium-chain alcohol dehydrogenases, catalytic domain"/>
    <property type="match status" value="1"/>
</dbReference>
<organism evidence="3 4">
    <name type="scientific">Ceraceosorus bombacis</name>
    <dbReference type="NCBI Taxonomy" id="401625"/>
    <lineage>
        <taxon>Eukaryota</taxon>
        <taxon>Fungi</taxon>
        <taxon>Dikarya</taxon>
        <taxon>Basidiomycota</taxon>
        <taxon>Ustilaginomycotina</taxon>
        <taxon>Exobasidiomycetes</taxon>
        <taxon>Ceraceosorales</taxon>
        <taxon>Ceraceosoraceae</taxon>
        <taxon>Ceraceosorus</taxon>
    </lineage>
</organism>
<dbReference type="Proteomes" id="UP000054845">
    <property type="component" value="Unassembled WGS sequence"/>
</dbReference>
<evidence type="ECO:0000313" key="3">
    <source>
        <dbReference type="EMBL" id="CEH14723.1"/>
    </source>
</evidence>
<keyword evidence="4" id="KW-1185">Reference proteome</keyword>
<dbReference type="SUPFAM" id="SSF51735">
    <property type="entry name" value="NAD(P)-binding Rossmann-fold domains"/>
    <property type="match status" value="1"/>
</dbReference>
<dbReference type="InterPro" id="IPR041694">
    <property type="entry name" value="ADH_N_2"/>
</dbReference>
<dbReference type="InterPro" id="IPR020843">
    <property type="entry name" value="ER"/>
</dbReference>
<dbReference type="Pfam" id="PF00107">
    <property type="entry name" value="ADH_zinc_N"/>
    <property type="match status" value="1"/>
</dbReference>
<accession>A0A0P1BF13</accession>
<name>A0A0P1BF13_9BASI</name>
<dbReference type="Gene3D" id="3.40.50.1820">
    <property type="entry name" value="alpha/beta hydrolase"/>
    <property type="match status" value="1"/>
</dbReference>
<dbReference type="GO" id="GO:0016628">
    <property type="term" value="F:oxidoreductase activity, acting on the CH-CH group of donors, NAD or NADP as acceptor"/>
    <property type="evidence" value="ECO:0007669"/>
    <property type="project" value="InterPro"/>
</dbReference>
<keyword evidence="1" id="KW-0560">Oxidoreductase</keyword>
<dbReference type="InterPro" id="IPR036291">
    <property type="entry name" value="NAD(P)-bd_dom_sf"/>
</dbReference>
<dbReference type="OrthoDB" id="809632at2759"/>
<sequence>MQPIVGGQRITLAKREARNGQSDGDSGNQLASLFTLESFDVDALPTLKKGEIRCRILCLNIEPALRAWLTTAAVAYADAVRVGDVIRSAGVALVTESRCPKFRAGDHVYGLVGWQSHAIFQVAADGQRLLLCDTRIQRQVQNYEEALAVWSSILSHTGLTAYLGLVDFGRIQRGHRVLITNAAGGVGTIAVQIAKLKGAHVVATAGSDAKIKWLKDVLGVDVALDYKTVTNADLRRAFNPGLDIILDNAGGRVLDQALLALSPGARVALSGFMTAYKSTETRGLTNMYRVIETSSTVQGLLVTGEMMESHTKAKEDLYEWFRQGALRPIVNVRRGLEQSPLCFQSLFQSGRESVGKSIVLLDDASDSLPGHNAPWSAAKPTINRPFRDGVQDGVKETVITNSRERSIHLLTRLIPSISSRGGRQIIVLFIHGTGLPKELWLHVINRLSENVMATPNAQGQNDIACVCFDMSRMGESNRLNRQDGRSIEEGQTHEIWQADIIDVVHDIASRSSETCDFILVGHSAGSTAVLESAIKLTNSNVKVLGVVAIDPTALAAASSPAASAEPRYVKALKSSTARRRDNFPSTDIARKAYKSMPLFRHWKDSQLEILIRFAFTQQGDGSLQSKTSRETEMDVYENWNKAFPVLSDRFRAFPCPLLLISATQSDIFPHALACLAANQPSAIDVYLQTIDADHLVIGSHPDELADHIYHFMQKL</sequence>
<dbReference type="PROSITE" id="PS01162">
    <property type="entry name" value="QOR_ZETA_CRYSTAL"/>
    <property type="match status" value="1"/>
</dbReference>
<dbReference type="InterPro" id="IPR029058">
    <property type="entry name" value="AB_hydrolase_fold"/>
</dbReference>